<dbReference type="InterPro" id="IPR020845">
    <property type="entry name" value="AMP-binding_CS"/>
</dbReference>
<proteinExistence type="inferred from homology"/>
<reference evidence="5" key="1">
    <citation type="submission" date="2022-10" db="EMBL/GenBank/DDBJ databases">
        <title>The complete genomes of actinobacterial strains from the NBC collection.</title>
        <authorList>
            <person name="Joergensen T.S."/>
            <person name="Alvarez Arevalo M."/>
            <person name="Sterndorff E.B."/>
            <person name="Faurdal D."/>
            <person name="Vuksanovic O."/>
            <person name="Mourched A.-S."/>
            <person name="Charusanti P."/>
            <person name="Shaw S."/>
            <person name="Blin K."/>
            <person name="Weber T."/>
        </authorList>
    </citation>
    <scope>NUCLEOTIDE SEQUENCE</scope>
    <source>
        <strain evidence="5">NBC_01482</strain>
    </source>
</reference>
<protein>
    <submittedName>
        <fullName evidence="5">AMP-binding protein</fullName>
    </submittedName>
</protein>
<dbReference type="InterPro" id="IPR045851">
    <property type="entry name" value="AMP-bd_C_sf"/>
</dbReference>
<evidence type="ECO:0000256" key="2">
    <source>
        <dbReference type="ARBA" id="ARBA00022598"/>
    </source>
</evidence>
<feature type="domain" description="AMP-dependent synthetase/ligase" evidence="3">
    <location>
        <begin position="17"/>
        <end position="375"/>
    </location>
</feature>
<evidence type="ECO:0000256" key="1">
    <source>
        <dbReference type="ARBA" id="ARBA00006432"/>
    </source>
</evidence>
<dbReference type="Gene3D" id="3.40.50.12780">
    <property type="entry name" value="N-terminal domain of ligase-like"/>
    <property type="match status" value="1"/>
</dbReference>
<organism evidence="5 6">
    <name type="scientific">Nocardia vinacea</name>
    <dbReference type="NCBI Taxonomy" id="96468"/>
    <lineage>
        <taxon>Bacteria</taxon>
        <taxon>Bacillati</taxon>
        <taxon>Actinomycetota</taxon>
        <taxon>Actinomycetes</taxon>
        <taxon>Mycobacteriales</taxon>
        <taxon>Nocardiaceae</taxon>
        <taxon>Nocardia</taxon>
    </lineage>
</organism>
<accession>A0ABZ1YXH6</accession>
<dbReference type="Gene3D" id="3.30.300.30">
    <property type="match status" value="1"/>
</dbReference>
<name>A0ABZ1YXH6_9NOCA</name>
<evidence type="ECO:0000259" key="4">
    <source>
        <dbReference type="Pfam" id="PF13193"/>
    </source>
</evidence>
<dbReference type="PANTHER" id="PTHR43201:SF5">
    <property type="entry name" value="MEDIUM-CHAIN ACYL-COA LIGASE ACSF2, MITOCHONDRIAL"/>
    <property type="match status" value="1"/>
</dbReference>
<feature type="domain" description="AMP-binding enzyme C-terminal" evidence="4">
    <location>
        <begin position="425"/>
        <end position="497"/>
    </location>
</feature>
<dbReference type="Pfam" id="PF00501">
    <property type="entry name" value="AMP-binding"/>
    <property type="match status" value="1"/>
</dbReference>
<evidence type="ECO:0000313" key="5">
    <source>
        <dbReference type="EMBL" id="WUV46582.1"/>
    </source>
</evidence>
<dbReference type="Pfam" id="PF13193">
    <property type="entry name" value="AMP-binding_C"/>
    <property type="match status" value="1"/>
</dbReference>
<dbReference type="EMBL" id="CP109441">
    <property type="protein sequence ID" value="WUV46582.1"/>
    <property type="molecule type" value="Genomic_DNA"/>
</dbReference>
<dbReference type="SUPFAM" id="SSF56801">
    <property type="entry name" value="Acetyl-CoA synthetase-like"/>
    <property type="match status" value="1"/>
</dbReference>
<comment type="similarity">
    <text evidence="1">Belongs to the ATP-dependent AMP-binding enzyme family.</text>
</comment>
<dbReference type="Proteomes" id="UP001432062">
    <property type="component" value="Chromosome"/>
</dbReference>
<dbReference type="InterPro" id="IPR042099">
    <property type="entry name" value="ANL_N_sf"/>
</dbReference>
<dbReference type="PANTHER" id="PTHR43201">
    <property type="entry name" value="ACYL-COA SYNTHETASE"/>
    <property type="match status" value="1"/>
</dbReference>
<keyword evidence="6" id="KW-1185">Reference proteome</keyword>
<evidence type="ECO:0000259" key="3">
    <source>
        <dbReference type="Pfam" id="PF00501"/>
    </source>
</evidence>
<keyword evidence="2" id="KW-0436">Ligase</keyword>
<dbReference type="RefSeq" id="WP_329410428.1">
    <property type="nucleotide sequence ID" value="NZ_CP109441.1"/>
</dbReference>
<dbReference type="InterPro" id="IPR000873">
    <property type="entry name" value="AMP-dep_synth/lig_dom"/>
</dbReference>
<dbReference type="PROSITE" id="PS00455">
    <property type="entry name" value="AMP_BINDING"/>
    <property type="match status" value="1"/>
</dbReference>
<sequence length="531" mass="58136">MSGLTSTTVGHRLTELALREPDHNVLSIGSHWVTLKELNERTDRLSAGLASLGIGHGDRVALVLPNCMAAAETIFACAKLGAIAVPLNAYLKGEFLRYQLHDADPSVACLDASAAEALAGLNLDLTGLKATIGVGQFDGSDSRTDIGYEELLTTGYDTPTVPVRPQDPLAIFYTSGTTGMPKGCLIAHGYAFNGARAHYHFGHTREDDVIATALPLFHAAAFSSMMDTIGGVRCAISLETEFRASTFLSRARDKGATVIRGVGAMGVALLGTTPSDADREHSIERAHFFPLGSEMREAFEQRFGIAMISGGYGQTECNPAVHTSYEDRHQPTAGRALPWIELRIVDDEDNELPTGQVGEIVLRNKEPYGLFSGYWRKESATLESSRNLWHHTGDYGRLDDAGYLTFVDRKKDALRRRGENVSSIELEKAILAHPTVRQVAVHAVASEVTEDDIKACIVLAENAAISPQELFDFFEKSLPYYAIPRYVEVMDQLPENAVSRVQKHILRARGNGPGVWDFEELGMVVRRDHRR</sequence>
<evidence type="ECO:0000313" key="6">
    <source>
        <dbReference type="Proteomes" id="UP001432062"/>
    </source>
</evidence>
<dbReference type="InterPro" id="IPR025110">
    <property type="entry name" value="AMP-bd_C"/>
</dbReference>
<gene>
    <name evidence="5" type="ORF">OG563_47420</name>
</gene>